<evidence type="ECO:0000256" key="4">
    <source>
        <dbReference type="ARBA" id="ARBA00023125"/>
    </source>
</evidence>
<dbReference type="GO" id="GO:0003700">
    <property type="term" value="F:DNA-binding transcription factor activity"/>
    <property type="evidence" value="ECO:0007669"/>
    <property type="project" value="InterPro"/>
</dbReference>
<dbReference type="VEuPathDB" id="VectorBase:LLOJ009750"/>
<proteinExistence type="inferred from homology"/>
<feature type="domain" description="HSF-type DNA-binding" evidence="8">
    <location>
        <begin position="53"/>
        <end position="77"/>
    </location>
</feature>
<dbReference type="GO" id="GO:0005634">
    <property type="term" value="C:nucleus"/>
    <property type="evidence" value="ECO:0007669"/>
    <property type="project" value="UniProtKB-SubCell"/>
</dbReference>
<evidence type="ECO:0000256" key="3">
    <source>
        <dbReference type="ARBA" id="ARBA00023015"/>
    </source>
</evidence>
<dbReference type="Proteomes" id="UP000092461">
    <property type="component" value="Unassembled WGS sequence"/>
</dbReference>
<dbReference type="InterPro" id="IPR036388">
    <property type="entry name" value="WH-like_DNA-bd_sf"/>
</dbReference>
<dbReference type="FunFam" id="1.10.10.10:FF:000027">
    <property type="entry name" value="Heat shock transcription factor 1"/>
    <property type="match status" value="1"/>
</dbReference>
<keyword evidence="10" id="KW-1185">Reference proteome</keyword>
<dbReference type="VEuPathDB" id="VectorBase:LLONM1_004057"/>
<dbReference type="SUPFAM" id="SSF46785">
    <property type="entry name" value="Winged helix' DNA-binding domain"/>
    <property type="match status" value="1"/>
</dbReference>
<accession>A0A1B0GKZ7</accession>
<evidence type="ECO:0000256" key="2">
    <source>
        <dbReference type="ARBA" id="ARBA00006403"/>
    </source>
</evidence>
<dbReference type="PANTHER" id="PTHR10015">
    <property type="entry name" value="HEAT SHOCK TRANSCRIPTION FACTOR"/>
    <property type="match status" value="1"/>
</dbReference>
<keyword evidence="4" id="KW-0238">DNA-binding</keyword>
<evidence type="ECO:0000259" key="8">
    <source>
        <dbReference type="PROSITE" id="PS00434"/>
    </source>
</evidence>
<evidence type="ECO:0000256" key="6">
    <source>
        <dbReference type="ARBA" id="ARBA00023242"/>
    </source>
</evidence>
<name>A0A1B0GKZ7_LUTLO</name>
<dbReference type="InterPro" id="IPR000232">
    <property type="entry name" value="HSF_DNA-bd"/>
</dbReference>
<dbReference type="PANTHER" id="PTHR10015:SF427">
    <property type="entry name" value="HEAT SHOCK FACTOR PROTEIN"/>
    <property type="match status" value="1"/>
</dbReference>
<dbReference type="SMART" id="SM00415">
    <property type="entry name" value="HSF"/>
    <property type="match status" value="1"/>
</dbReference>
<dbReference type="Pfam" id="PF00447">
    <property type="entry name" value="HSF_DNA-bind"/>
    <property type="match status" value="1"/>
</dbReference>
<organism evidence="9 10">
    <name type="scientific">Lutzomyia longipalpis</name>
    <name type="common">Sand fly</name>
    <dbReference type="NCBI Taxonomy" id="7200"/>
    <lineage>
        <taxon>Eukaryota</taxon>
        <taxon>Metazoa</taxon>
        <taxon>Ecdysozoa</taxon>
        <taxon>Arthropoda</taxon>
        <taxon>Hexapoda</taxon>
        <taxon>Insecta</taxon>
        <taxon>Pterygota</taxon>
        <taxon>Neoptera</taxon>
        <taxon>Endopterygota</taxon>
        <taxon>Diptera</taxon>
        <taxon>Nematocera</taxon>
        <taxon>Psychodoidea</taxon>
        <taxon>Psychodidae</taxon>
        <taxon>Lutzomyia</taxon>
        <taxon>Lutzomyia</taxon>
    </lineage>
</organism>
<keyword evidence="3" id="KW-0805">Transcription regulation</keyword>
<keyword evidence="6" id="KW-0539">Nucleus</keyword>
<comment type="subcellular location">
    <subcellularLocation>
        <location evidence="1">Nucleus</location>
    </subcellularLocation>
</comment>
<dbReference type="PRINTS" id="PR00056">
    <property type="entry name" value="HSFDOMAIN"/>
</dbReference>
<dbReference type="EnsemblMetazoa" id="LLOJ009750-RA">
    <property type="protein sequence ID" value="LLOJ009750-PA"/>
    <property type="gene ID" value="LLOJ009750"/>
</dbReference>
<dbReference type="Gene3D" id="1.10.10.10">
    <property type="entry name" value="Winged helix-like DNA-binding domain superfamily/Winged helix DNA-binding domain"/>
    <property type="match status" value="1"/>
</dbReference>
<evidence type="ECO:0000313" key="10">
    <source>
        <dbReference type="Proteomes" id="UP000092461"/>
    </source>
</evidence>
<dbReference type="AlphaFoldDB" id="A0A1B0GKZ7"/>
<evidence type="ECO:0000256" key="5">
    <source>
        <dbReference type="ARBA" id="ARBA00023163"/>
    </source>
</evidence>
<dbReference type="PROSITE" id="PS00434">
    <property type="entry name" value="HSF_DOMAIN"/>
    <property type="match status" value="1"/>
</dbReference>
<evidence type="ECO:0000256" key="7">
    <source>
        <dbReference type="RuleBase" id="RU004020"/>
    </source>
</evidence>
<reference evidence="9" key="1">
    <citation type="submission" date="2020-05" db="UniProtKB">
        <authorList>
            <consortium name="EnsemblMetazoa"/>
        </authorList>
    </citation>
    <scope>IDENTIFICATION</scope>
    <source>
        <strain evidence="9">Jacobina</strain>
    </source>
</reference>
<evidence type="ECO:0000256" key="1">
    <source>
        <dbReference type="ARBA" id="ARBA00004123"/>
    </source>
</evidence>
<protein>
    <recommendedName>
        <fullName evidence="8">HSF-type DNA-binding domain-containing protein</fullName>
    </recommendedName>
</protein>
<sequence>MLAVGDTQAGIPAFLVKLWRLVEDPTTNQLISWRPDGLSFVIKNQSKFSSELLPLNYKHNNMASFIRQLNMYGFHKVASIENGGLRFNKDEMEFSHPDFRRGEYQLLNNIKRKIATAKATAVDTKKPTSDSLNRVFSEVKAIRGKQDSLDSRFSTMKQENEALWRELVVLRQRHNKQQQIVNKLIQFLVTLVHPTRTGLKNMNGVKRRYPLMISDEGGETESAQEKYGPVIQEYFDEDSIDKFIDNAAAAEEAIDAPEEIDEDDTVAAAAAAGDFVANTEDFHVDVSRVIEEREQESAAIGATSTASEDNLKLLPVHVAKKPKLSLNAALPDLTTNPVEVDLSLLNTPIVESPKTDKTLTCGYIAD</sequence>
<evidence type="ECO:0000313" key="9">
    <source>
        <dbReference type="EnsemblMetazoa" id="LLOJ009750-PA"/>
    </source>
</evidence>
<dbReference type="GO" id="GO:0043565">
    <property type="term" value="F:sequence-specific DNA binding"/>
    <property type="evidence" value="ECO:0007669"/>
    <property type="project" value="InterPro"/>
</dbReference>
<comment type="similarity">
    <text evidence="2 7">Belongs to the HSF family.</text>
</comment>
<keyword evidence="5" id="KW-0804">Transcription</keyword>
<dbReference type="EMBL" id="AJWK01033977">
    <property type="status" value="NOT_ANNOTATED_CDS"/>
    <property type="molecule type" value="Genomic_DNA"/>
</dbReference>
<dbReference type="InterPro" id="IPR036390">
    <property type="entry name" value="WH_DNA-bd_sf"/>
</dbReference>